<organism evidence="2 3">
    <name type="scientific">Fermentimonas caenicola</name>
    <dbReference type="NCBI Taxonomy" id="1562970"/>
    <lineage>
        <taxon>Bacteria</taxon>
        <taxon>Pseudomonadati</taxon>
        <taxon>Bacteroidota</taxon>
        <taxon>Bacteroidia</taxon>
        <taxon>Bacteroidales</taxon>
        <taxon>Dysgonomonadaceae</taxon>
        <taxon>Fermentimonas</taxon>
    </lineage>
</organism>
<evidence type="ECO:0000256" key="1">
    <source>
        <dbReference type="SAM" id="Coils"/>
    </source>
</evidence>
<keyword evidence="1" id="KW-0175">Coiled coil</keyword>
<dbReference type="STRING" id="1562970.ING2E5B_2008"/>
<gene>
    <name evidence="2" type="ORF">ING2E5B_2008</name>
</gene>
<accession>A0A098C481</accession>
<dbReference type="EMBL" id="LN515532">
    <property type="protein sequence ID" value="CEA16737.1"/>
    <property type="molecule type" value="Genomic_DNA"/>
</dbReference>
<dbReference type="Proteomes" id="UP000032417">
    <property type="component" value="Chromosome 1"/>
</dbReference>
<dbReference type="Gene3D" id="3.30.930.30">
    <property type="match status" value="1"/>
</dbReference>
<evidence type="ECO:0000313" key="3">
    <source>
        <dbReference type="Proteomes" id="UP000032417"/>
    </source>
</evidence>
<dbReference type="KEGG" id="pbt:ING2E5B_2008"/>
<dbReference type="AlphaFoldDB" id="A0A098C481"/>
<evidence type="ECO:0000313" key="2">
    <source>
        <dbReference type="EMBL" id="CEA16737.1"/>
    </source>
</evidence>
<keyword evidence="3" id="KW-1185">Reference proteome</keyword>
<dbReference type="HOGENOM" id="CLU_1160250_0_0_10"/>
<protein>
    <submittedName>
        <fullName evidence="2">Mobilization protein BmpH</fullName>
    </submittedName>
</protein>
<proteinExistence type="predicted"/>
<reference evidence="2 3" key="1">
    <citation type="submission" date="2014-08" db="EMBL/GenBank/DDBJ databases">
        <authorList>
            <person name="Wibberg D."/>
        </authorList>
    </citation>
    <scope>NUCLEOTIDE SEQUENCE [LARGE SCALE GENOMIC DNA]</scope>
    <source>
        <strain evidence="3">ING2-E5B</strain>
    </source>
</reference>
<sequence>MCADDVMTRDNLERFQDSYAEAMGKYGLQRGIRGSDARHISIPQYYRDLYVKNEDLKEDIEYLEEQKQEVNEKIRDLYDRKDEARDKFLNMYDYAQQKEEEIAGMEKRLEQLRRDHEPYKTQDDLNLLLEVFPSLSERLRIAQLCKGIGLTIEVIKKLFNGESVTVNGKLRSPEHKQEFNVQDAKLQLFKDRSNPDKLLLKLNGQNIIEWFKEQFGKFRQTVRTNIKPVTPPPKRGQGI</sequence>
<name>A0A098C481_9BACT</name>
<feature type="coiled-coil region" evidence="1">
    <location>
        <begin position="46"/>
        <end position="115"/>
    </location>
</feature>